<comment type="caution">
    <text evidence="1">The sequence shown here is derived from an EMBL/GenBank/DDBJ whole genome shotgun (WGS) entry which is preliminary data.</text>
</comment>
<dbReference type="EMBL" id="JBHULN010000005">
    <property type="protein sequence ID" value="MFD2571124.1"/>
    <property type="molecule type" value="Genomic_DNA"/>
</dbReference>
<accession>A0ABW5M485</accession>
<reference evidence="2" key="1">
    <citation type="journal article" date="2019" name="Int. J. Syst. Evol. Microbiol.">
        <title>The Global Catalogue of Microorganisms (GCM) 10K type strain sequencing project: providing services to taxonomists for standard genome sequencing and annotation.</title>
        <authorList>
            <consortium name="The Broad Institute Genomics Platform"/>
            <consortium name="The Broad Institute Genome Sequencing Center for Infectious Disease"/>
            <person name="Wu L."/>
            <person name="Ma J."/>
        </authorList>
    </citation>
    <scope>NUCLEOTIDE SEQUENCE [LARGE SCALE GENOMIC DNA]</scope>
    <source>
        <strain evidence="2">KCTC 42805</strain>
    </source>
</reference>
<dbReference type="Pfam" id="PF14054">
    <property type="entry name" value="DUF4249"/>
    <property type="match status" value="1"/>
</dbReference>
<evidence type="ECO:0000313" key="2">
    <source>
        <dbReference type="Proteomes" id="UP001597469"/>
    </source>
</evidence>
<name>A0ABW5M485_9BACT</name>
<gene>
    <name evidence="1" type="ORF">ACFSUS_10795</name>
</gene>
<evidence type="ECO:0000313" key="1">
    <source>
        <dbReference type="EMBL" id="MFD2571124.1"/>
    </source>
</evidence>
<dbReference type="Proteomes" id="UP001597469">
    <property type="component" value="Unassembled WGS sequence"/>
</dbReference>
<protein>
    <submittedName>
        <fullName evidence="1">DUF4249 domain-containing protein</fullName>
    </submittedName>
</protein>
<dbReference type="InterPro" id="IPR025345">
    <property type="entry name" value="DUF4249"/>
</dbReference>
<proteinExistence type="predicted"/>
<dbReference type="RefSeq" id="WP_381522375.1">
    <property type="nucleotide sequence ID" value="NZ_JBHULN010000005.1"/>
</dbReference>
<keyword evidence="2" id="KW-1185">Reference proteome</keyword>
<sequence length="289" mass="31973">MRWWILVILTVSMVGCLKTTDEIDRARLSSDRDSKLYVVCFISPQDTILSAKVAMSEPKVIAAASPALLIKTATVTISDEEQSVTLPYDSAVGYYRANPAGKLAIRAGRTYRLTVLMDENRRVTAQATVPVPVQIQRVQVDSTVAITGSNQFVLYTTTIYWNSPGGLNYYRGWGQFTQTIRDNKPGQPDETRISQPSFFVDREDNVGPSLRSVTGTHTLLAPAPAQIRTKAAHIGLFNTDVNYYRYHTTLREQLSTPNNSLAETTGLFSNIDGGYGVFAAYNATYVVVR</sequence>
<dbReference type="PROSITE" id="PS51257">
    <property type="entry name" value="PROKAR_LIPOPROTEIN"/>
    <property type="match status" value="1"/>
</dbReference>
<organism evidence="1 2">
    <name type="scientific">Spirosoma soli</name>
    <dbReference type="NCBI Taxonomy" id="1770529"/>
    <lineage>
        <taxon>Bacteria</taxon>
        <taxon>Pseudomonadati</taxon>
        <taxon>Bacteroidota</taxon>
        <taxon>Cytophagia</taxon>
        <taxon>Cytophagales</taxon>
        <taxon>Cytophagaceae</taxon>
        <taxon>Spirosoma</taxon>
    </lineage>
</organism>